<dbReference type="OrthoDB" id="9783154at2"/>
<evidence type="ECO:0000259" key="6">
    <source>
        <dbReference type="Pfam" id="PF00884"/>
    </source>
</evidence>
<gene>
    <name evidence="7" type="ORF">A6X21_12760</name>
</gene>
<dbReference type="PANTHER" id="PTHR42693">
    <property type="entry name" value="ARYLSULFATASE FAMILY MEMBER"/>
    <property type="match status" value="1"/>
</dbReference>
<evidence type="ECO:0000256" key="4">
    <source>
        <dbReference type="ARBA" id="ARBA00022837"/>
    </source>
</evidence>
<feature type="domain" description="Sulfatase N-terminal" evidence="6">
    <location>
        <begin position="37"/>
        <end position="340"/>
    </location>
</feature>
<sequence length="487" mass="53216">MRQRLYWQRQADLALVSAFSFCMMSLTVTLTMAADRPNILLIVGDDMGYADVGFHGCKDIPTPNLDALAKSGVQFTSGYVTGPYCSPTRAGLLTGRYQQRFGHEFNPAGANTGLPLKEVTIADRLKQAGYTTGLVGKWHLGSQPVMHPQKRGFDEFVGFLGGAHSFFDAQGILRGQEPVKTIDYTTDFFGREAGAFIEKHRDKPWFLYLSFNAVHTPMHATEDRMAKLAGITDQERRTYAAMMLAMDEAIGKVVEQLDSTGQKQKTLVMFISDNGGPTMPGVTINGSINTPLRGSKRTTLEGGIRVPFVVSWPGQIAPAILDSPVIQLDLTATALAVAGAEKDPQSDGVNLLPYLQGKQTEIPHAALFWRFGEQMAVRAGDYKLVRYDSNADTLTGKGNQPVTAARLYHLKDDLGETKDLAASLPEKVAELQAQWDHWNEQNVPPLWGGGNKVAGNGESRSGQSGKAAQKSERSEKRRKQSTSGEHP</sequence>
<evidence type="ECO:0000256" key="5">
    <source>
        <dbReference type="SAM" id="MobiDB-lite"/>
    </source>
</evidence>
<name>A0A1C3E5S8_9PLAN</name>
<evidence type="ECO:0000313" key="7">
    <source>
        <dbReference type="EMBL" id="ODA28563.1"/>
    </source>
</evidence>
<keyword evidence="3" id="KW-0378">Hydrolase</keyword>
<dbReference type="AlphaFoldDB" id="A0A1C3E5S8"/>
<evidence type="ECO:0000256" key="1">
    <source>
        <dbReference type="ARBA" id="ARBA00008779"/>
    </source>
</evidence>
<evidence type="ECO:0000256" key="3">
    <source>
        <dbReference type="ARBA" id="ARBA00022801"/>
    </source>
</evidence>
<dbReference type="PANTHER" id="PTHR42693:SF53">
    <property type="entry name" value="ENDO-4-O-SULFATASE"/>
    <property type="match status" value="1"/>
</dbReference>
<evidence type="ECO:0000313" key="8">
    <source>
        <dbReference type="Proteomes" id="UP000094828"/>
    </source>
</evidence>
<accession>A0A1C3E5S8</accession>
<dbReference type="Gene3D" id="3.40.720.10">
    <property type="entry name" value="Alkaline Phosphatase, subunit A"/>
    <property type="match status" value="1"/>
</dbReference>
<proteinExistence type="inferred from homology"/>
<comment type="caution">
    <text evidence="7">The sequence shown here is derived from an EMBL/GenBank/DDBJ whole genome shotgun (WGS) entry which is preliminary data.</text>
</comment>
<keyword evidence="2" id="KW-0479">Metal-binding</keyword>
<protein>
    <submittedName>
        <fullName evidence="7">Sulfatase</fullName>
    </submittedName>
</protein>
<keyword evidence="4" id="KW-0106">Calcium</keyword>
<comment type="similarity">
    <text evidence="1">Belongs to the sulfatase family.</text>
</comment>
<organism evidence="7 8">
    <name type="scientific">Planctopirus hydrillae</name>
    <dbReference type="NCBI Taxonomy" id="1841610"/>
    <lineage>
        <taxon>Bacteria</taxon>
        <taxon>Pseudomonadati</taxon>
        <taxon>Planctomycetota</taxon>
        <taxon>Planctomycetia</taxon>
        <taxon>Planctomycetales</taxon>
        <taxon>Planctomycetaceae</taxon>
        <taxon>Planctopirus</taxon>
    </lineage>
</organism>
<feature type="region of interest" description="Disordered" evidence="5">
    <location>
        <begin position="439"/>
        <end position="487"/>
    </location>
</feature>
<evidence type="ECO:0000256" key="2">
    <source>
        <dbReference type="ARBA" id="ARBA00022723"/>
    </source>
</evidence>
<dbReference type="Pfam" id="PF00884">
    <property type="entry name" value="Sulfatase"/>
    <property type="match status" value="1"/>
</dbReference>
<dbReference type="GO" id="GO:0046872">
    <property type="term" value="F:metal ion binding"/>
    <property type="evidence" value="ECO:0007669"/>
    <property type="project" value="UniProtKB-KW"/>
</dbReference>
<dbReference type="EMBL" id="LYDR01000152">
    <property type="protein sequence ID" value="ODA28563.1"/>
    <property type="molecule type" value="Genomic_DNA"/>
</dbReference>
<dbReference type="PROSITE" id="PS00149">
    <property type="entry name" value="SULFATASE_2"/>
    <property type="match status" value="1"/>
</dbReference>
<dbReference type="Gene3D" id="3.30.1120.10">
    <property type="match status" value="1"/>
</dbReference>
<reference evidence="7 8" key="1">
    <citation type="submission" date="2016-05" db="EMBL/GenBank/DDBJ databases">
        <title>Genomic and physiological characterization of Planctopirus sp. isolated from fresh water lake.</title>
        <authorList>
            <person name="Subhash Y."/>
            <person name="Ramana C."/>
        </authorList>
    </citation>
    <scope>NUCLEOTIDE SEQUENCE [LARGE SCALE GENOMIC DNA]</scope>
    <source>
        <strain evidence="7 8">JC280</strain>
    </source>
</reference>
<dbReference type="InterPro" id="IPR017850">
    <property type="entry name" value="Alkaline_phosphatase_core_sf"/>
</dbReference>
<dbReference type="STRING" id="1841610.A6X21_12760"/>
<dbReference type="Proteomes" id="UP000094828">
    <property type="component" value="Unassembled WGS sequence"/>
</dbReference>
<dbReference type="InterPro" id="IPR050738">
    <property type="entry name" value="Sulfatase"/>
</dbReference>
<dbReference type="InterPro" id="IPR000917">
    <property type="entry name" value="Sulfatase_N"/>
</dbReference>
<dbReference type="InterPro" id="IPR024607">
    <property type="entry name" value="Sulfatase_CS"/>
</dbReference>
<dbReference type="SUPFAM" id="SSF53649">
    <property type="entry name" value="Alkaline phosphatase-like"/>
    <property type="match status" value="1"/>
</dbReference>
<keyword evidence="8" id="KW-1185">Reference proteome</keyword>
<dbReference type="GO" id="GO:0004065">
    <property type="term" value="F:arylsulfatase activity"/>
    <property type="evidence" value="ECO:0007669"/>
    <property type="project" value="TreeGrafter"/>
</dbReference>